<reference evidence="2" key="1">
    <citation type="journal article" date="2018" name="BMC Genomics">
        <title>Genomic insights into host adaptation between the wheat stripe rust pathogen (Puccinia striiformis f. sp. tritici) and the barley stripe rust pathogen (Puccinia striiformis f. sp. hordei).</title>
        <authorList>
            <person name="Xia C."/>
            <person name="Wang M."/>
            <person name="Yin C."/>
            <person name="Cornejo O.E."/>
            <person name="Hulbert S.H."/>
            <person name="Chen X."/>
        </authorList>
    </citation>
    <scope>NUCLEOTIDE SEQUENCE [LARGE SCALE GENOMIC DNA]</scope>
    <source>
        <strain evidence="2">93-210</strain>
    </source>
</reference>
<dbReference type="Proteomes" id="UP001060170">
    <property type="component" value="Chromosome 2"/>
</dbReference>
<name>A0ACC0EWB2_9BASI</name>
<sequence>MDLNSPPGTENQMTQDPNDADAFADPRQEHLHNNYYHGTNKNFTYGYSHPGVNNNHNHNSHYNHPPNHNYQRPPDIDVGTGLTNFECQINFERQANFECHTHFQCQANFECQTHFQRQANFERQMNPPCPLISPEFTPTLSSSTSASFPTASNVPVDSSATRKRNQTRKEIDSAEALAAAKRTARNIKAAHRRAEALRKQADRAAQKAATATTPRFIWTDVQTVELLQFVQLVKDDFDELEERTPGFLVWTTFFTKNTVDREEYPLLVGMANDRILRRYQALMTTWKVVYNKLSHSGSAGLHEVLTQEKLAESAWNMLNNMHQTNPGAHAYVRTPSSPSLSVGKALEKELNRSCGEDSTYGHTELNERIEELVDDLGDQSDSADDEEAARPTPRRRQGEAGLTAAELALDDDVDAALPSGEVDIPTSRPSLANPEISQASSSTPTWAARPNHAGAPAPPANSSGTQATPTNAVGPDTRPPKGVDAPSCRRGRTKQVRPDDLASSALLMMMHKSQERQEQQRLNKRALASEQAVAKQAKLVIEKRGRGSVPMNDGLLTEAHPGSVSFGRSHHTSEAQAMDSHMGDLNSFAPSLPIPHTPDPSSQSIYPSGEATSLYPGSSATHEGGSGYATAITTPTQASHPAELLSTTIDGRTSSVTSEADTTHSQA</sequence>
<reference evidence="2" key="2">
    <citation type="journal article" date="2018" name="Mol. Plant Microbe Interact.">
        <title>Genome sequence resources for the wheat stripe rust pathogen (Puccinia striiformis f. sp. tritici) and the barley stripe rust pathogen (Puccinia striiformis f. sp. hordei).</title>
        <authorList>
            <person name="Xia C."/>
            <person name="Wang M."/>
            <person name="Yin C."/>
            <person name="Cornejo O.E."/>
            <person name="Hulbert S.H."/>
            <person name="Chen X."/>
        </authorList>
    </citation>
    <scope>NUCLEOTIDE SEQUENCE [LARGE SCALE GENOMIC DNA]</scope>
    <source>
        <strain evidence="2">93-210</strain>
    </source>
</reference>
<evidence type="ECO:0000313" key="2">
    <source>
        <dbReference type="Proteomes" id="UP001060170"/>
    </source>
</evidence>
<gene>
    <name evidence="1" type="ORF">MJO28_001833</name>
</gene>
<evidence type="ECO:0000313" key="1">
    <source>
        <dbReference type="EMBL" id="KAI7961344.1"/>
    </source>
</evidence>
<protein>
    <submittedName>
        <fullName evidence="1">Uncharacterized protein</fullName>
    </submittedName>
</protein>
<organism evidence="1 2">
    <name type="scientific">Puccinia striiformis f. sp. tritici</name>
    <dbReference type="NCBI Taxonomy" id="168172"/>
    <lineage>
        <taxon>Eukaryota</taxon>
        <taxon>Fungi</taxon>
        <taxon>Dikarya</taxon>
        <taxon>Basidiomycota</taxon>
        <taxon>Pucciniomycotina</taxon>
        <taxon>Pucciniomycetes</taxon>
        <taxon>Pucciniales</taxon>
        <taxon>Pucciniaceae</taxon>
        <taxon>Puccinia</taxon>
    </lineage>
</organism>
<keyword evidence="2" id="KW-1185">Reference proteome</keyword>
<reference evidence="1 2" key="3">
    <citation type="journal article" date="2022" name="Microbiol. Spectr.">
        <title>Folding features and dynamics of 3D genome architecture in plant fungal pathogens.</title>
        <authorList>
            <person name="Xia C."/>
        </authorList>
    </citation>
    <scope>NUCLEOTIDE SEQUENCE [LARGE SCALE GENOMIC DNA]</scope>
    <source>
        <strain evidence="1 2">93-210</strain>
    </source>
</reference>
<comment type="caution">
    <text evidence="1">The sequence shown here is derived from an EMBL/GenBank/DDBJ whole genome shotgun (WGS) entry which is preliminary data.</text>
</comment>
<accession>A0ACC0EWB2</accession>
<proteinExistence type="predicted"/>
<dbReference type="EMBL" id="CM045866">
    <property type="protein sequence ID" value="KAI7961344.1"/>
    <property type="molecule type" value="Genomic_DNA"/>
</dbReference>